<dbReference type="GO" id="GO:0005829">
    <property type="term" value="C:cytosol"/>
    <property type="evidence" value="ECO:0007669"/>
    <property type="project" value="TreeGrafter"/>
</dbReference>
<organism evidence="5">
    <name type="scientific">marine metagenome</name>
    <dbReference type="NCBI Taxonomy" id="408172"/>
    <lineage>
        <taxon>unclassified sequences</taxon>
        <taxon>metagenomes</taxon>
        <taxon>ecological metagenomes</taxon>
    </lineage>
</organism>
<protein>
    <recommendedName>
        <fullName evidence="4">Nicotinate phosphoribosyltransferase N-terminal domain-containing protein</fullName>
    </recommendedName>
</protein>
<gene>
    <name evidence="5" type="ORF">METZ01_LOCUS508463</name>
</gene>
<dbReference type="Gene3D" id="3.20.140.10">
    <property type="entry name" value="nicotinate phosphoribosyltransferase"/>
    <property type="match status" value="1"/>
</dbReference>
<keyword evidence="3" id="KW-0662">Pyridine nucleotide biosynthesis</keyword>
<dbReference type="PANTHER" id="PTHR11098">
    <property type="entry name" value="NICOTINATE PHOSPHORIBOSYLTRANSFERASE"/>
    <property type="match status" value="1"/>
</dbReference>
<dbReference type="Pfam" id="PF17767">
    <property type="entry name" value="NAPRTase_N"/>
    <property type="match status" value="1"/>
</dbReference>
<evidence type="ECO:0000313" key="5">
    <source>
        <dbReference type="EMBL" id="SVE55609.1"/>
    </source>
</evidence>
<feature type="non-terminal residue" evidence="5">
    <location>
        <position position="143"/>
    </location>
</feature>
<feature type="domain" description="Nicotinate phosphoribosyltransferase N-terminal" evidence="4">
    <location>
        <begin position="14"/>
        <end position="137"/>
    </location>
</feature>
<sequence>MYRSEIAPRDEAALFVDLYELTMAQSYFEQNMSSNATFSLFTRKSEINRPYFVSAGLAAVLRYLQELSFSQLAVDYLRSTGLFKDNFLEYLSRLRFTGDVRGIPEGRLYFPDEPLLEIAAPIIEAQLVETMVINQMNMQSMIA</sequence>
<dbReference type="GO" id="GO:0004516">
    <property type="term" value="F:nicotinate phosphoribosyltransferase activity"/>
    <property type="evidence" value="ECO:0007669"/>
    <property type="project" value="InterPro"/>
</dbReference>
<evidence type="ECO:0000259" key="4">
    <source>
        <dbReference type="Pfam" id="PF17767"/>
    </source>
</evidence>
<comment type="pathway">
    <text evidence="1">Cofactor biosynthesis; NAD(+) biosynthesis.</text>
</comment>
<dbReference type="EMBL" id="UINC01225505">
    <property type="protein sequence ID" value="SVE55609.1"/>
    <property type="molecule type" value="Genomic_DNA"/>
</dbReference>
<accession>A0A383EG58</accession>
<reference evidence="5" key="1">
    <citation type="submission" date="2018-05" db="EMBL/GenBank/DDBJ databases">
        <authorList>
            <person name="Lanie J.A."/>
            <person name="Ng W.-L."/>
            <person name="Kazmierczak K.M."/>
            <person name="Andrzejewski T.M."/>
            <person name="Davidsen T.M."/>
            <person name="Wayne K.J."/>
            <person name="Tettelin H."/>
            <person name="Glass J.I."/>
            <person name="Rusch D."/>
            <person name="Podicherti R."/>
            <person name="Tsui H.-C.T."/>
            <person name="Winkler M.E."/>
        </authorList>
    </citation>
    <scope>NUCLEOTIDE SEQUENCE</scope>
</reference>
<dbReference type="InterPro" id="IPR007229">
    <property type="entry name" value="Nic_PRibTrfase-Fam"/>
</dbReference>
<comment type="similarity">
    <text evidence="2">Belongs to the NAPRTase family.</text>
</comment>
<dbReference type="PANTHER" id="PTHR11098:SF1">
    <property type="entry name" value="NICOTINATE PHOSPHORIBOSYLTRANSFERASE"/>
    <property type="match status" value="1"/>
</dbReference>
<dbReference type="GO" id="GO:0034355">
    <property type="term" value="P:NAD+ biosynthetic process via the salvage pathway"/>
    <property type="evidence" value="ECO:0007669"/>
    <property type="project" value="TreeGrafter"/>
</dbReference>
<dbReference type="UniPathway" id="UPA00253"/>
<dbReference type="SUPFAM" id="SSF54675">
    <property type="entry name" value="Nicotinate/Quinolinate PRTase N-terminal domain-like"/>
    <property type="match status" value="1"/>
</dbReference>
<dbReference type="InterPro" id="IPR040727">
    <property type="entry name" value="NAPRTase_N"/>
</dbReference>
<name>A0A383EG58_9ZZZZ</name>
<dbReference type="AlphaFoldDB" id="A0A383EG58"/>
<proteinExistence type="inferred from homology"/>
<evidence type="ECO:0000256" key="3">
    <source>
        <dbReference type="ARBA" id="ARBA00022642"/>
    </source>
</evidence>
<evidence type="ECO:0000256" key="2">
    <source>
        <dbReference type="ARBA" id="ARBA00010897"/>
    </source>
</evidence>
<evidence type="ECO:0000256" key="1">
    <source>
        <dbReference type="ARBA" id="ARBA00004790"/>
    </source>
</evidence>